<dbReference type="InterPro" id="IPR015421">
    <property type="entry name" value="PyrdxlP-dep_Trfase_major"/>
</dbReference>
<dbReference type="PANTHER" id="PTHR11808:SF80">
    <property type="entry name" value="CYSTATHIONINE GAMMA-LYASE"/>
    <property type="match status" value="1"/>
</dbReference>
<keyword evidence="3" id="KW-0028">Amino-acid biosynthesis</keyword>
<dbReference type="InterPro" id="IPR006234">
    <property type="entry name" value="O-succ-hSer_sulfhydrylase"/>
</dbReference>
<dbReference type="Pfam" id="PF01053">
    <property type="entry name" value="Cys_Met_Meta_PP"/>
    <property type="match status" value="1"/>
</dbReference>
<comment type="pathway">
    <text evidence="3">Amino-acid biosynthesis; L-methionine biosynthesis via de novo pathway; L-homocysteine from O-succinyl-L-homoserine: step 1/1.</text>
</comment>
<feature type="modified residue" description="N6-(pyridoxal phosphate)lysine" evidence="3 4">
    <location>
        <position position="218"/>
    </location>
</feature>
<dbReference type="UniPathway" id="UPA00051">
    <property type="reaction ID" value="UER00449"/>
</dbReference>
<dbReference type="Gene3D" id="3.40.640.10">
    <property type="entry name" value="Type I PLP-dependent aspartate aminotransferase-like (Major domain)"/>
    <property type="match status" value="1"/>
</dbReference>
<dbReference type="FunFam" id="3.90.1150.10:FF:000033">
    <property type="entry name" value="Cystathionine gamma-synthase"/>
    <property type="match status" value="1"/>
</dbReference>
<dbReference type="GO" id="GO:0071268">
    <property type="term" value="P:homocysteine biosynthetic process"/>
    <property type="evidence" value="ECO:0007669"/>
    <property type="project" value="InterPro"/>
</dbReference>
<accession>W9H2W6</accession>
<comment type="catalytic activity">
    <reaction evidence="3">
        <text>O-succinyl-L-homoserine + hydrogen sulfide = L-homocysteine + succinate</text>
        <dbReference type="Rhea" id="RHEA:27826"/>
        <dbReference type="ChEBI" id="CHEBI:29919"/>
        <dbReference type="ChEBI" id="CHEBI:30031"/>
        <dbReference type="ChEBI" id="CHEBI:57661"/>
        <dbReference type="ChEBI" id="CHEBI:58199"/>
    </reaction>
</comment>
<name>W9H2W6_9PROT</name>
<dbReference type="GO" id="GO:0016846">
    <property type="term" value="F:carbon-sulfur lyase activity"/>
    <property type="evidence" value="ECO:0007669"/>
    <property type="project" value="TreeGrafter"/>
</dbReference>
<evidence type="ECO:0000313" key="6">
    <source>
        <dbReference type="EMBL" id="EWY40409.1"/>
    </source>
</evidence>
<reference evidence="6 7" key="1">
    <citation type="submission" date="2013-08" db="EMBL/GenBank/DDBJ databases">
        <title>The genome sequence of Skermanella stibiiresistens.</title>
        <authorList>
            <person name="Zhu W."/>
            <person name="Wang G."/>
        </authorList>
    </citation>
    <scope>NUCLEOTIDE SEQUENCE [LARGE SCALE GENOMIC DNA]</scope>
    <source>
        <strain evidence="6 7">SB22</strain>
    </source>
</reference>
<proteinExistence type="inferred from homology"/>
<dbReference type="NCBIfam" id="TIGR01325">
    <property type="entry name" value="O_suc_HS_sulf"/>
    <property type="match status" value="1"/>
</dbReference>
<dbReference type="HAMAP" id="MF_02056">
    <property type="entry name" value="MetZ"/>
    <property type="match status" value="1"/>
</dbReference>
<comment type="cofactor">
    <cofactor evidence="1 3 5">
        <name>pyridoxal 5'-phosphate</name>
        <dbReference type="ChEBI" id="CHEBI:597326"/>
    </cofactor>
</comment>
<dbReference type="GO" id="GO:0016765">
    <property type="term" value="F:transferase activity, transferring alkyl or aryl (other than methyl) groups"/>
    <property type="evidence" value="ECO:0007669"/>
    <property type="project" value="UniProtKB-UniRule"/>
</dbReference>
<keyword evidence="2 3" id="KW-0663">Pyridoxal phosphate</keyword>
<comment type="similarity">
    <text evidence="3">Belongs to the trans-sulfuration enzymes family. MetZ subfamily.</text>
</comment>
<dbReference type="SUPFAM" id="SSF53383">
    <property type="entry name" value="PLP-dependent transferases"/>
    <property type="match status" value="1"/>
</dbReference>
<evidence type="ECO:0000313" key="7">
    <source>
        <dbReference type="Proteomes" id="UP000019486"/>
    </source>
</evidence>
<evidence type="ECO:0000256" key="2">
    <source>
        <dbReference type="ARBA" id="ARBA00022898"/>
    </source>
</evidence>
<dbReference type="EMBL" id="AVFL01000007">
    <property type="protein sequence ID" value="EWY40409.1"/>
    <property type="molecule type" value="Genomic_DNA"/>
</dbReference>
<dbReference type="InterPro" id="IPR000277">
    <property type="entry name" value="Cys/Met-Metab_PyrdxlP-dep_enz"/>
</dbReference>
<dbReference type="GO" id="GO:0019346">
    <property type="term" value="P:transsulfuration"/>
    <property type="evidence" value="ECO:0007669"/>
    <property type="project" value="InterPro"/>
</dbReference>
<keyword evidence="3" id="KW-0808">Transferase</keyword>
<evidence type="ECO:0000256" key="4">
    <source>
        <dbReference type="PIRSR" id="PIRSR001434-2"/>
    </source>
</evidence>
<dbReference type="OrthoDB" id="9790858at2"/>
<dbReference type="InterPro" id="IPR015422">
    <property type="entry name" value="PyrdxlP-dep_Trfase_small"/>
</dbReference>
<dbReference type="PATRIC" id="fig|1385369.3.peg.2252"/>
<dbReference type="Gene3D" id="3.90.1150.10">
    <property type="entry name" value="Aspartate Aminotransferase, domain 1"/>
    <property type="match status" value="1"/>
</dbReference>
<comment type="caution">
    <text evidence="6">The sequence shown here is derived from an EMBL/GenBank/DDBJ whole genome shotgun (WGS) entry which is preliminary data.</text>
</comment>
<comment type="function">
    <text evidence="3">Catalyzes the formation of L-homocysteine from O-succinyl-L-homoserine (OSHS) and hydrogen sulfide.</text>
</comment>
<keyword evidence="7" id="KW-1185">Reference proteome</keyword>
<dbReference type="InterPro" id="IPR015424">
    <property type="entry name" value="PyrdxlP-dep_Trfase"/>
</dbReference>
<sequence length="406" mass="43522">MTKSDTPPRAIPPANLRPRTRMVHAGTQRTGFDETCEAIFMTSGYVYGTAEEAEAAFATDGLRYVYSRFRNPTVAMFEDRLAAYEGAERCFATGSGMAAVFAAVMCQLKAGDRIVAPHALFGSCLHIVKNLAPQYGIETTLVNGTSAEEWREALSRPANLVFLESPSNPMLEIVDLKLVCDLAHAAGARVVVDNVFATPVFQRPLEFGADIVVYSATKHIDGQGRCLGGAILCDNKFAETLAPFLRHTGPALSPFNAWLLLKGLETMDLRVAAQTEAAQRVAEFLEGHGKIAKALYPNLESHPQYDLARRQMSGGGTLIAFDVADQGTGGKAAAFRLMNGLRIIKISNNLGDSKSLITHPATSTHQKLNDAEKAAVGISPGSLRLSVGLEDAADLIEDLEQALAGA</sequence>
<dbReference type="CDD" id="cd00614">
    <property type="entry name" value="CGS_like"/>
    <property type="match status" value="1"/>
</dbReference>
<dbReference type="GO" id="GO:0071266">
    <property type="term" value="P:'de novo' L-methionine biosynthetic process"/>
    <property type="evidence" value="ECO:0007669"/>
    <property type="project" value="UniProtKB-UniRule"/>
</dbReference>
<evidence type="ECO:0000256" key="1">
    <source>
        <dbReference type="ARBA" id="ARBA00001933"/>
    </source>
</evidence>
<comment type="subunit">
    <text evidence="3">Homotetramer.</text>
</comment>
<evidence type="ECO:0000256" key="3">
    <source>
        <dbReference type="HAMAP-Rule" id="MF_02056"/>
    </source>
</evidence>
<keyword evidence="3" id="KW-0486">Methionine biosynthesis</keyword>
<dbReference type="Proteomes" id="UP000019486">
    <property type="component" value="Unassembled WGS sequence"/>
</dbReference>
<dbReference type="STRING" id="1385369.N825_34455"/>
<dbReference type="AlphaFoldDB" id="W9H2W6"/>
<evidence type="ECO:0000256" key="5">
    <source>
        <dbReference type="RuleBase" id="RU362118"/>
    </source>
</evidence>
<dbReference type="PIRSF" id="PIRSF001434">
    <property type="entry name" value="CGS"/>
    <property type="match status" value="1"/>
</dbReference>
<organism evidence="6 7">
    <name type="scientific">Skermanella stibiiresistens SB22</name>
    <dbReference type="NCBI Taxonomy" id="1385369"/>
    <lineage>
        <taxon>Bacteria</taxon>
        <taxon>Pseudomonadati</taxon>
        <taxon>Pseudomonadota</taxon>
        <taxon>Alphaproteobacteria</taxon>
        <taxon>Rhodospirillales</taxon>
        <taxon>Azospirillaceae</taxon>
        <taxon>Skermanella</taxon>
    </lineage>
</organism>
<gene>
    <name evidence="3" type="primary">metZ</name>
    <name evidence="6" type="ORF">N825_34455</name>
</gene>
<dbReference type="GO" id="GO:0005737">
    <property type="term" value="C:cytoplasm"/>
    <property type="evidence" value="ECO:0007669"/>
    <property type="project" value="TreeGrafter"/>
</dbReference>
<dbReference type="RefSeq" id="WP_051512014.1">
    <property type="nucleotide sequence ID" value="NZ_AVFL01000007.1"/>
</dbReference>
<protein>
    <recommendedName>
        <fullName evidence="3">O-succinylhomoserine sulfhydrylase</fullName>
        <shortName evidence="3">OSH sulfhydrylase</shortName>
        <shortName evidence="3">OSHS sulfhydrylase</shortName>
        <ecNumber evidence="3">2.5.1.-</ecNumber>
    </recommendedName>
</protein>
<dbReference type="GO" id="GO:0030170">
    <property type="term" value="F:pyridoxal phosphate binding"/>
    <property type="evidence" value="ECO:0007669"/>
    <property type="project" value="UniProtKB-UniRule"/>
</dbReference>
<dbReference type="PANTHER" id="PTHR11808">
    <property type="entry name" value="TRANS-SULFURATION ENZYME FAMILY MEMBER"/>
    <property type="match status" value="1"/>
</dbReference>
<dbReference type="FunFam" id="3.40.640.10:FF:000046">
    <property type="entry name" value="Cystathionine gamma-lyase"/>
    <property type="match status" value="1"/>
</dbReference>
<dbReference type="EC" id="2.5.1.-" evidence="3"/>